<feature type="transmembrane region" description="Helical" evidence="1">
    <location>
        <begin position="38"/>
        <end position="62"/>
    </location>
</feature>
<protein>
    <submittedName>
        <fullName evidence="2">Uncharacterized protein</fullName>
    </submittedName>
</protein>
<dbReference type="Proteomes" id="UP000515312">
    <property type="component" value="Chromosome"/>
</dbReference>
<evidence type="ECO:0000256" key="1">
    <source>
        <dbReference type="SAM" id="Phobius"/>
    </source>
</evidence>
<accession>A0A7G8BDB4</accession>
<keyword evidence="1" id="KW-0812">Transmembrane</keyword>
<dbReference type="RefSeq" id="WP_186740482.1">
    <property type="nucleotide sequence ID" value="NZ_CP060394.1"/>
</dbReference>
<organism evidence="2 3">
    <name type="scientific">Alloacidobacterium dinghuense</name>
    <dbReference type="NCBI Taxonomy" id="2763107"/>
    <lineage>
        <taxon>Bacteria</taxon>
        <taxon>Pseudomonadati</taxon>
        <taxon>Acidobacteriota</taxon>
        <taxon>Terriglobia</taxon>
        <taxon>Terriglobales</taxon>
        <taxon>Acidobacteriaceae</taxon>
        <taxon>Alloacidobacterium</taxon>
    </lineage>
</organism>
<keyword evidence="1" id="KW-0472">Membrane</keyword>
<proteinExistence type="predicted"/>
<gene>
    <name evidence="2" type="ORF">H7849_15440</name>
</gene>
<evidence type="ECO:0000313" key="3">
    <source>
        <dbReference type="Proteomes" id="UP000515312"/>
    </source>
</evidence>
<dbReference type="AlphaFoldDB" id="A0A7G8BDB4"/>
<evidence type="ECO:0000313" key="2">
    <source>
        <dbReference type="EMBL" id="QNI30534.1"/>
    </source>
</evidence>
<reference evidence="2 3" key="1">
    <citation type="submission" date="2020-08" db="EMBL/GenBank/DDBJ databases">
        <title>Edaphobacter telluris sp. nov. and Acidobacterium dinghuensis sp. nov., two acidobacteria isolated from forest soil.</title>
        <authorList>
            <person name="Fu J."/>
            <person name="Qiu L."/>
        </authorList>
    </citation>
    <scope>NUCLEOTIDE SEQUENCE [LARGE SCALE GENOMIC DNA]</scope>
    <source>
        <strain evidence="2">4Y35</strain>
    </source>
</reference>
<dbReference type="KEGG" id="adin:H7849_15440"/>
<keyword evidence="1" id="KW-1133">Transmembrane helix</keyword>
<sequence>MAHTIESSSPALVLGVSYPLSIVSRSTIQKEEPDGSAALAFIVVLAVYLVVGIGIIAAWALWHLS</sequence>
<keyword evidence="3" id="KW-1185">Reference proteome</keyword>
<dbReference type="EMBL" id="CP060394">
    <property type="protein sequence ID" value="QNI30534.1"/>
    <property type="molecule type" value="Genomic_DNA"/>
</dbReference>
<name>A0A7G8BDB4_9BACT</name>